<dbReference type="PANTHER" id="PTHR10996">
    <property type="entry name" value="2-HYDROXYACID DEHYDROGENASE-RELATED"/>
    <property type="match status" value="1"/>
</dbReference>
<dbReference type="Gene3D" id="3.40.50.720">
    <property type="entry name" value="NAD(P)-binding Rossmann-like Domain"/>
    <property type="match status" value="2"/>
</dbReference>
<dbReference type="InterPro" id="IPR006139">
    <property type="entry name" value="D-isomer_2_OHA_DH_cat_dom"/>
</dbReference>
<accession>A0A1Y2G7C5</accession>
<dbReference type="InParanoid" id="A0A1Y2G7C5"/>
<evidence type="ECO:0000259" key="6">
    <source>
        <dbReference type="Pfam" id="PF02826"/>
    </source>
</evidence>
<evidence type="ECO:0000256" key="1">
    <source>
        <dbReference type="ARBA" id="ARBA00005854"/>
    </source>
</evidence>
<comment type="caution">
    <text evidence="7">The sequence shown here is derived from an EMBL/GenBank/DDBJ whole genome shotgun (WGS) entry which is preliminary data.</text>
</comment>
<dbReference type="EMBL" id="MCGR01000001">
    <property type="protein sequence ID" value="ORY92969.1"/>
    <property type="molecule type" value="Genomic_DNA"/>
</dbReference>
<protein>
    <submittedName>
        <fullName evidence="7">Putative 2-hydroxyacid dehydrogenase</fullName>
    </submittedName>
</protein>
<dbReference type="PANTHER" id="PTHR10996:SF257">
    <property type="entry name" value="GLYOXYLATE REDUCTASE 1"/>
    <property type="match status" value="1"/>
</dbReference>
<dbReference type="AlphaFoldDB" id="A0A1Y2G7C5"/>
<dbReference type="OrthoDB" id="9991913at2759"/>
<evidence type="ECO:0000259" key="5">
    <source>
        <dbReference type="Pfam" id="PF00389"/>
    </source>
</evidence>
<dbReference type="CDD" id="cd12168">
    <property type="entry name" value="Mand_dh_like"/>
    <property type="match status" value="1"/>
</dbReference>
<reference evidence="7 8" key="1">
    <citation type="submission" date="2016-07" db="EMBL/GenBank/DDBJ databases">
        <title>Pervasive Adenine N6-methylation of Active Genes in Fungi.</title>
        <authorList>
            <consortium name="DOE Joint Genome Institute"/>
            <person name="Mondo S.J."/>
            <person name="Dannebaum R.O."/>
            <person name="Kuo R.C."/>
            <person name="Labutti K."/>
            <person name="Haridas S."/>
            <person name="Kuo A."/>
            <person name="Salamov A."/>
            <person name="Ahrendt S.R."/>
            <person name="Lipzen A."/>
            <person name="Sullivan W."/>
            <person name="Andreopoulos W.B."/>
            <person name="Clum A."/>
            <person name="Lindquist E."/>
            <person name="Daum C."/>
            <person name="Ramamoorthy G.K."/>
            <person name="Gryganskyi A."/>
            <person name="Culley D."/>
            <person name="Magnuson J.K."/>
            <person name="James T.Y."/>
            <person name="O'Malley M.A."/>
            <person name="Stajich J.E."/>
            <person name="Spatafora J.W."/>
            <person name="Visel A."/>
            <person name="Grigoriev I.V."/>
        </authorList>
    </citation>
    <scope>NUCLEOTIDE SEQUENCE [LARGE SCALE GENOMIC DNA]</scope>
    <source>
        <strain evidence="7 8">62-1032</strain>
    </source>
</reference>
<dbReference type="Pfam" id="PF00389">
    <property type="entry name" value="2-Hacid_dh"/>
    <property type="match status" value="1"/>
</dbReference>
<dbReference type="STRING" id="106004.A0A1Y2G7C5"/>
<dbReference type="PROSITE" id="PS00671">
    <property type="entry name" value="D_2_HYDROXYACID_DH_3"/>
    <property type="match status" value="1"/>
</dbReference>
<evidence type="ECO:0000256" key="2">
    <source>
        <dbReference type="ARBA" id="ARBA00023002"/>
    </source>
</evidence>
<dbReference type="InterPro" id="IPR050223">
    <property type="entry name" value="D-isomer_2-hydroxyacid_DH"/>
</dbReference>
<evidence type="ECO:0000313" key="8">
    <source>
        <dbReference type="Proteomes" id="UP000193467"/>
    </source>
</evidence>
<dbReference type="Proteomes" id="UP000193467">
    <property type="component" value="Unassembled WGS sequence"/>
</dbReference>
<proteinExistence type="inferred from homology"/>
<evidence type="ECO:0000256" key="3">
    <source>
        <dbReference type="ARBA" id="ARBA00023027"/>
    </source>
</evidence>
<dbReference type="GO" id="GO:0005829">
    <property type="term" value="C:cytosol"/>
    <property type="evidence" value="ECO:0007669"/>
    <property type="project" value="TreeGrafter"/>
</dbReference>
<dbReference type="Pfam" id="PF02826">
    <property type="entry name" value="2-Hacid_dh_C"/>
    <property type="match status" value="1"/>
</dbReference>
<gene>
    <name evidence="7" type="ORF">BCR35DRAFT_298598</name>
</gene>
<sequence>MSALKQVLICGKVHFATEELAALSSKLDILTLDSPDRKSFFEACKPDGKYGQVQAIYHNGLPNVGGFDKEFVDALPASLKIVAHHGAGYDPIDVAACSARGIQISNTPGAVDHGTATVALFLIISALRQFWNAQLRAHEGKFKQGTSPAVQNDPENKVLGIVGMGGIGRALAKRALGFDMKIIYHNRNPVDPSLLAEFPANSVTYCKTLDELLEQADVVSLHVPLNDKTNKFFGRAQFNKMKKGSCLVNTARGGVVDEDALLEALENGQLSSAGLDVFPNEPEINPKLLANDRLTLLPHMGTETLESRLGMESVVLKNIEQGLETGLVVNTIPEQKGQFSKH</sequence>
<name>A0A1Y2G7C5_9BASI</name>
<feature type="domain" description="D-isomer specific 2-hydroxyacid dehydrogenase NAD-binding" evidence="6">
    <location>
        <begin position="121"/>
        <end position="301"/>
    </location>
</feature>
<dbReference type="PROSITE" id="PS00670">
    <property type="entry name" value="D_2_HYDROXYACID_DH_2"/>
    <property type="match status" value="1"/>
</dbReference>
<dbReference type="FunFam" id="3.40.50.720:FF:000203">
    <property type="entry name" value="D-3-phosphoglycerate dehydrogenase (SerA)"/>
    <property type="match status" value="1"/>
</dbReference>
<organism evidence="7 8">
    <name type="scientific">Leucosporidium creatinivorum</name>
    <dbReference type="NCBI Taxonomy" id="106004"/>
    <lineage>
        <taxon>Eukaryota</taxon>
        <taxon>Fungi</taxon>
        <taxon>Dikarya</taxon>
        <taxon>Basidiomycota</taxon>
        <taxon>Pucciniomycotina</taxon>
        <taxon>Microbotryomycetes</taxon>
        <taxon>Leucosporidiales</taxon>
        <taxon>Leucosporidium</taxon>
    </lineage>
</organism>
<dbReference type="SUPFAM" id="SSF52283">
    <property type="entry name" value="Formate/glycerate dehydrogenase catalytic domain-like"/>
    <property type="match status" value="1"/>
</dbReference>
<comment type="similarity">
    <text evidence="1 4">Belongs to the D-isomer specific 2-hydroxyacid dehydrogenase family.</text>
</comment>
<evidence type="ECO:0000313" key="7">
    <source>
        <dbReference type="EMBL" id="ORY92969.1"/>
    </source>
</evidence>
<keyword evidence="3" id="KW-0520">NAD</keyword>
<dbReference type="InterPro" id="IPR006140">
    <property type="entry name" value="D-isomer_DH_NAD-bd"/>
</dbReference>
<dbReference type="GO" id="GO:0030267">
    <property type="term" value="F:glyoxylate reductase (NADPH) activity"/>
    <property type="evidence" value="ECO:0007669"/>
    <property type="project" value="TreeGrafter"/>
</dbReference>
<keyword evidence="2 4" id="KW-0560">Oxidoreductase</keyword>
<evidence type="ECO:0000256" key="4">
    <source>
        <dbReference type="RuleBase" id="RU003719"/>
    </source>
</evidence>
<dbReference type="SUPFAM" id="SSF51735">
    <property type="entry name" value="NAD(P)-binding Rossmann-fold domains"/>
    <property type="match status" value="1"/>
</dbReference>
<dbReference type="GO" id="GO:0016618">
    <property type="term" value="F:hydroxypyruvate reductase [NAD(P)H] activity"/>
    <property type="evidence" value="ECO:0007669"/>
    <property type="project" value="TreeGrafter"/>
</dbReference>
<dbReference type="InterPro" id="IPR029753">
    <property type="entry name" value="D-isomer_DH_CS"/>
</dbReference>
<dbReference type="InterPro" id="IPR029752">
    <property type="entry name" value="D-isomer_DH_CS1"/>
</dbReference>
<keyword evidence="8" id="KW-1185">Reference proteome</keyword>
<dbReference type="InterPro" id="IPR036291">
    <property type="entry name" value="NAD(P)-bd_dom_sf"/>
</dbReference>
<dbReference type="PROSITE" id="PS00065">
    <property type="entry name" value="D_2_HYDROXYACID_DH_1"/>
    <property type="match status" value="1"/>
</dbReference>
<dbReference type="GO" id="GO:0051287">
    <property type="term" value="F:NAD binding"/>
    <property type="evidence" value="ECO:0007669"/>
    <property type="project" value="InterPro"/>
</dbReference>
<feature type="domain" description="D-isomer specific 2-hydroxyacid dehydrogenase catalytic" evidence="5">
    <location>
        <begin position="18"/>
        <end position="329"/>
    </location>
</feature>